<keyword evidence="5" id="KW-1185">Reference proteome</keyword>
<gene>
    <name evidence="4" type="ORF">FHX40_0591</name>
</gene>
<feature type="region of interest" description="Disordered" evidence="2">
    <location>
        <begin position="1"/>
        <end position="21"/>
    </location>
</feature>
<dbReference type="GO" id="GO:0003677">
    <property type="term" value="F:DNA binding"/>
    <property type="evidence" value="ECO:0007669"/>
    <property type="project" value="UniProtKB-KW"/>
</dbReference>
<evidence type="ECO:0000313" key="4">
    <source>
        <dbReference type="EMBL" id="TQM73933.1"/>
    </source>
</evidence>
<dbReference type="SUPFAM" id="SSF47413">
    <property type="entry name" value="lambda repressor-like DNA-binding domains"/>
    <property type="match status" value="1"/>
</dbReference>
<organism evidence="4 5">
    <name type="scientific">Thermopolyspora flexuosa</name>
    <dbReference type="NCBI Taxonomy" id="103836"/>
    <lineage>
        <taxon>Bacteria</taxon>
        <taxon>Bacillati</taxon>
        <taxon>Actinomycetota</taxon>
        <taxon>Actinomycetes</taxon>
        <taxon>Streptosporangiales</taxon>
        <taxon>Streptosporangiaceae</taxon>
        <taxon>Thermopolyspora</taxon>
    </lineage>
</organism>
<dbReference type="EMBL" id="VFPQ01000001">
    <property type="protein sequence ID" value="TQM73933.1"/>
    <property type="molecule type" value="Genomic_DNA"/>
</dbReference>
<keyword evidence="1" id="KW-0238">DNA-binding</keyword>
<proteinExistence type="predicted"/>
<dbReference type="RefSeq" id="WP_142258174.1">
    <property type="nucleotide sequence ID" value="NZ_BMPV01000008.1"/>
</dbReference>
<dbReference type="PANTHER" id="PTHR46797">
    <property type="entry name" value="HTH-TYPE TRANSCRIPTIONAL REGULATOR"/>
    <property type="match status" value="1"/>
</dbReference>
<feature type="domain" description="HTH cro/C1-type" evidence="3">
    <location>
        <begin position="13"/>
        <end position="67"/>
    </location>
</feature>
<dbReference type="GO" id="GO:0005829">
    <property type="term" value="C:cytosol"/>
    <property type="evidence" value="ECO:0007669"/>
    <property type="project" value="TreeGrafter"/>
</dbReference>
<dbReference type="SMART" id="SM00530">
    <property type="entry name" value="HTH_XRE"/>
    <property type="match status" value="1"/>
</dbReference>
<dbReference type="Gene3D" id="1.10.260.40">
    <property type="entry name" value="lambda repressor-like DNA-binding domains"/>
    <property type="match status" value="1"/>
</dbReference>
<dbReference type="InterPro" id="IPR001387">
    <property type="entry name" value="Cro/C1-type_HTH"/>
</dbReference>
<evidence type="ECO:0000313" key="5">
    <source>
        <dbReference type="Proteomes" id="UP000319213"/>
    </source>
</evidence>
<comment type="caution">
    <text evidence="4">The sequence shown here is derived from an EMBL/GenBank/DDBJ whole genome shotgun (WGS) entry which is preliminary data.</text>
</comment>
<sequence>MTGQAHETIGRRIARARKPRGLTQRALAERVPCSKSLVAQVESGHKPATPSFVGAVARALNVDVTDLTGQPYRGRTATTDRIHATIPEIRQALTHWDIPPELDVPPRPLPDLRTATEEATRLRQAARHVEPGTMLPALIRELIVTSTPRAVMIRPASRKGGPPRRVRPGDAGRRWTTRTRPFRGGRRQATIA</sequence>
<dbReference type="AlphaFoldDB" id="A0A543ITP1"/>
<evidence type="ECO:0000256" key="2">
    <source>
        <dbReference type="SAM" id="MobiDB-lite"/>
    </source>
</evidence>
<name>A0A543ITP1_9ACTN</name>
<reference evidence="4 5" key="1">
    <citation type="submission" date="2019-06" db="EMBL/GenBank/DDBJ databases">
        <title>Sequencing the genomes of 1000 actinobacteria strains.</title>
        <authorList>
            <person name="Klenk H.-P."/>
        </authorList>
    </citation>
    <scope>NUCLEOTIDE SEQUENCE [LARGE SCALE GENOMIC DNA]</scope>
    <source>
        <strain evidence="4 5">DSM 43186</strain>
    </source>
</reference>
<evidence type="ECO:0000259" key="3">
    <source>
        <dbReference type="PROSITE" id="PS50943"/>
    </source>
</evidence>
<dbReference type="CDD" id="cd00093">
    <property type="entry name" value="HTH_XRE"/>
    <property type="match status" value="1"/>
</dbReference>
<accession>A0A543ITP1</accession>
<feature type="compositionally biased region" description="Basic residues" evidence="2">
    <location>
        <begin position="175"/>
        <end position="186"/>
    </location>
</feature>
<dbReference type="OrthoDB" id="3504495at2"/>
<dbReference type="PANTHER" id="PTHR46797:SF1">
    <property type="entry name" value="METHYLPHOSPHONATE SYNTHASE"/>
    <property type="match status" value="1"/>
</dbReference>
<protein>
    <submittedName>
        <fullName evidence="4">Transcriptional regulator with XRE-family HTH domain</fullName>
    </submittedName>
</protein>
<dbReference type="InterPro" id="IPR050807">
    <property type="entry name" value="TransReg_Diox_bact_type"/>
</dbReference>
<dbReference type="InterPro" id="IPR010982">
    <property type="entry name" value="Lambda_DNA-bd_dom_sf"/>
</dbReference>
<feature type="region of interest" description="Disordered" evidence="2">
    <location>
        <begin position="154"/>
        <end position="192"/>
    </location>
</feature>
<evidence type="ECO:0000256" key="1">
    <source>
        <dbReference type="ARBA" id="ARBA00023125"/>
    </source>
</evidence>
<dbReference type="PROSITE" id="PS50943">
    <property type="entry name" value="HTH_CROC1"/>
    <property type="match status" value="1"/>
</dbReference>
<dbReference type="Pfam" id="PF13560">
    <property type="entry name" value="HTH_31"/>
    <property type="match status" value="1"/>
</dbReference>
<dbReference type="Proteomes" id="UP000319213">
    <property type="component" value="Unassembled WGS sequence"/>
</dbReference>
<dbReference type="GO" id="GO:0003700">
    <property type="term" value="F:DNA-binding transcription factor activity"/>
    <property type="evidence" value="ECO:0007669"/>
    <property type="project" value="TreeGrafter"/>
</dbReference>